<organism evidence="2 3">
    <name type="scientific">Funneliformis caledonium</name>
    <dbReference type="NCBI Taxonomy" id="1117310"/>
    <lineage>
        <taxon>Eukaryota</taxon>
        <taxon>Fungi</taxon>
        <taxon>Fungi incertae sedis</taxon>
        <taxon>Mucoromycota</taxon>
        <taxon>Glomeromycotina</taxon>
        <taxon>Glomeromycetes</taxon>
        <taxon>Glomerales</taxon>
        <taxon>Glomeraceae</taxon>
        <taxon>Funneliformis</taxon>
    </lineage>
</organism>
<comment type="caution">
    <text evidence="2">The sequence shown here is derived from an EMBL/GenBank/DDBJ whole genome shotgun (WGS) entry which is preliminary data.</text>
</comment>
<feature type="compositionally biased region" description="Basic and acidic residues" evidence="1">
    <location>
        <begin position="37"/>
        <end position="58"/>
    </location>
</feature>
<dbReference type="Proteomes" id="UP000789570">
    <property type="component" value="Unassembled WGS sequence"/>
</dbReference>
<reference evidence="2" key="1">
    <citation type="submission" date="2021-06" db="EMBL/GenBank/DDBJ databases">
        <authorList>
            <person name="Kallberg Y."/>
            <person name="Tangrot J."/>
            <person name="Rosling A."/>
        </authorList>
    </citation>
    <scope>NUCLEOTIDE SEQUENCE</scope>
    <source>
        <strain evidence="2">UK204</strain>
    </source>
</reference>
<evidence type="ECO:0000256" key="1">
    <source>
        <dbReference type="SAM" id="MobiDB-lite"/>
    </source>
</evidence>
<feature type="non-terminal residue" evidence="2">
    <location>
        <position position="58"/>
    </location>
</feature>
<proteinExistence type="predicted"/>
<gene>
    <name evidence="2" type="ORF">FCALED_LOCUS13978</name>
</gene>
<dbReference type="EMBL" id="CAJVPQ010009046">
    <property type="protein sequence ID" value="CAG8712216.1"/>
    <property type="molecule type" value="Genomic_DNA"/>
</dbReference>
<feature type="region of interest" description="Disordered" evidence="1">
    <location>
        <begin position="30"/>
        <end position="58"/>
    </location>
</feature>
<dbReference type="AlphaFoldDB" id="A0A9N9HZ10"/>
<evidence type="ECO:0000313" key="2">
    <source>
        <dbReference type="EMBL" id="CAG8712216.1"/>
    </source>
</evidence>
<protein>
    <submittedName>
        <fullName evidence="2">8078_t:CDS:1</fullName>
    </submittedName>
</protein>
<keyword evidence="3" id="KW-1185">Reference proteome</keyword>
<evidence type="ECO:0000313" key="3">
    <source>
        <dbReference type="Proteomes" id="UP000789570"/>
    </source>
</evidence>
<accession>A0A9N9HZ10</accession>
<sequence>MRALHSKLPNIRLLSKFLFGNSKTLNTVPAEFSPIPEPRHYGRDQATNPKDDRFSFTT</sequence>
<name>A0A9N9HZ10_9GLOM</name>